<accession>A0A1J7FNM5</accession>
<evidence type="ECO:0000256" key="2">
    <source>
        <dbReference type="ARBA" id="ARBA00006599"/>
    </source>
</evidence>
<dbReference type="Gramene" id="OIV89518">
    <property type="protein sequence ID" value="OIV89518"/>
    <property type="gene ID" value="TanjilG_20329"/>
</dbReference>
<evidence type="ECO:0000313" key="4">
    <source>
        <dbReference type="EMBL" id="OIV89518.1"/>
    </source>
</evidence>
<dbReference type="Proteomes" id="UP000188354">
    <property type="component" value="Unassembled WGS sequence"/>
</dbReference>
<evidence type="ECO:0000313" key="5">
    <source>
        <dbReference type="Proteomes" id="UP000188354"/>
    </source>
</evidence>
<dbReference type="NCBIfam" id="TIGR01790">
    <property type="entry name" value="carotene-cycl"/>
    <property type="match status" value="1"/>
</dbReference>
<keyword evidence="5" id="KW-1185">Reference proteome</keyword>
<dbReference type="GO" id="GO:0016705">
    <property type="term" value="F:oxidoreductase activity, acting on paired donors, with incorporation or reduction of molecular oxygen"/>
    <property type="evidence" value="ECO:0007669"/>
    <property type="project" value="InterPro"/>
</dbReference>
<dbReference type="InterPro" id="IPR036188">
    <property type="entry name" value="FAD/NAD-bd_sf"/>
</dbReference>
<dbReference type="AlphaFoldDB" id="A0A1J7FNM5"/>
<evidence type="ECO:0000256" key="1">
    <source>
        <dbReference type="ARBA" id="ARBA00004829"/>
    </source>
</evidence>
<comment type="pathway">
    <text evidence="1">Carotenoid biosynthesis.</text>
</comment>
<evidence type="ECO:0008006" key="6">
    <source>
        <dbReference type="Google" id="ProtNLM"/>
    </source>
</evidence>
<dbReference type="STRING" id="3871.A0A1J7FNM5"/>
<name>A0A1J7FNM5_LUPAN</name>
<evidence type="ECO:0000256" key="3">
    <source>
        <dbReference type="ARBA" id="ARBA00023235"/>
    </source>
</evidence>
<dbReference type="EMBL" id="KV862284">
    <property type="protein sequence ID" value="OIV89518.1"/>
    <property type="molecule type" value="Genomic_DNA"/>
</dbReference>
<protein>
    <recommendedName>
        <fullName evidence="6">Lycopene beta-cyclase</fullName>
    </recommendedName>
</protein>
<sequence length="279" mass="31703">MIAWIKHAWPMACVYINDSKTKYLDRSYGRVSRKKLKEKLLEGFSNGVKFYKAKVLHIEHQDFESKVVCDDGVKLKGSLVVDASGLASDFIEYDKVRKRNHGYQISHGILAEVDDHPFDLDKMVLMDWRDSHLGNEPYLRVNNSRCTTFLYAVPFDSNLICLEETSLVSRPVLSYKEVKKRMVARLRHLGIRVKRILEDEKCLIPMGGPLRQVPQNVIGTGGTYGIVHPSTGYIVSRTMALKPVVAVAITEYRSRYDNVTKCPVPLAIMMRNIALESIG</sequence>
<dbReference type="Pfam" id="PF05834">
    <property type="entry name" value="Lycopene_cycl"/>
    <property type="match status" value="1"/>
</dbReference>
<keyword evidence="3" id="KW-0413">Isomerase</keyword>
<dbReference type="GO" id="GO:0016117">
    <property type="term" value="P:carotenoid biosynthetic process"/>
    <property type="evidence" value="ECO:0007669"/>
    <property type="project" value="InterPro"/>
</dbReference>
<gene>
    <name evidence="4" type="ORF">TanjilG_20329</name>
</gene>
<reference evidence="4 5" key="1">
    <citation type="journal article" date="2017" name="Plant Biotechnol. J.">
        <title>A comprehensive draft genome sequence for lupin (Lupinus angustifolius), an emerging health food: insights into plant-microbe interactions and legume evolution.</title>
        <authorList>
            <person name="Hane J.K."/>
            <person name="Ming Y."/>
            <person name="Kamphuis L.G."/>
            <person name="Nelson M.N."/>
            <person name="Garg G."/>
            <person name="Atkins C.A."/>
            <person name="Bayer P.E."/>
            <person name="Bravo A."/>
            <person name="Bringans S."/>
            <person name="Cannon S."/>
            <person name="Edwards D."/>
            <person name="Foley R."/>
            <person name="Gao L.L."/>
            <person name="Harrison M.J."/>
            <person name="Huang W."/>
            <person name="Hurgobin B."/>
            <person name="Li S."/>
            <person name="Liu C.W."/>
            <person name="McGrath A."/>
            <person name="Morahan G."/>
            <person name="Murray J."/>
            <person name="Weller J."/>
            <person name="Jian J."/>
            <person name="Singh K.B."/>
        </authorList>
    </citation>
    <scope>NUCLEOTIDE SEQUENCE [LARGE SCALE GENOMIC DNA]</scope>
    <source>
        <strain evidence="5">cv. Tanjil</strain>
        <tissue evidence="4">Whole plant</tissue>
    </source>
</reference>
<dbReference type="SUPFAM" id="SSF51905">
    <property type="entry name" value="FAD/NAD(P)-binding domain"/>
    <property type="match status" value="1"/>
</dbReference>
<comment type="similarity">
    <text evidence="2">Belongs to the lycopene cyclase family.</text>
</comment>
<organism evidence="4 5">
    <name type="scientific">Lupinus angustifolius</name>
    <name type="common">Narrow-leaved blue lupine</name>
    <dbReference type="NCBI Taxonomy" id="3871"/>
    <lineage>
        <taxon>Eukaryota</taxon>
        <taxon>Viridiplantae</taxon>
        <taxon>Streptophyta</taxon>
        <taxon>Embryophyta</taxon>
        <taxon>Tracheophyta</taxon>
        <taxon>Spermatophyta</taxon>
        <taxon>Magnoliopsida</taxon>
        <taxon>eudicotyledons</taxon>
        <taxon>Gunneridae</taxon>
        <taxon>Pentapetalae</taxon>
        <taxon>rosids</taxon>
        <taxon>fabids</taxon>
        <taxon>Fabales</taxon>
        <taxon>Fabaceae</taxon>
        <taxon>Papilionoideae</taxon>
        <taxon>50 kb inversion clade</taxon>
        <taxon>genistoids sensu lato</taxon>
        <taxon>core genistoids</taxon>
        <taxon>Genisteae</taxon>
        <taxon>Lupinus</taxon>
    </lineage>
</organism>
<dbReference type="PANTHER" id="PTHR39757">
    <property type="match status" value="1"/>
</dbReference>
<dbReference type="PANTHER" id="PTHR39757:SF9">
    <property type="entry name" value="CAPSANTHIN_CAPSORUBIN SYNTHASE, CHROMOPLAST PROTEIN"/>
    <property type="match status" value="1"/>
</dbReference>
<proteinExistence type="inferred from homology"/>
<dbReference type="InterPro" id="IPR010108">
    <property type="entry name" value="Lycopene_cyclase_b/e"/>
</dbReference>
<dbReference type="GO" id="GO:0016860">
    <property type="term" value="F:intramolecular oxidoreductase activity"/>
    <property type="evidence" value="ECO:0007669"/>
    <property type="project" value="UniProtKB-ARBA"/>
</dbReference>
<dbReference type="OMA" id="LICLEET"/>